<feature type="transmembrane region" description="Helical" evidence="1">
    <location>
        <begin position="106"/>
        <end position="125"/>
    </location>
</feature>
<reference evidence="2" key="1">
    <citation type="submission" date="2022-04" db="EMBL/GenBank/DDBJ databases">
        <title>Complete genome of Methanoplanus endosymbiosus DSM 3599.</title>
        <authorList>
            <person name="Chen S.-C."/>
            <person name="You Y.-T."/>
            <person name="Zhou Y.-Z."/>
            <person name="Lai M.-C."/>
        </authorList>
    </citation>
    <scope>NUCLEOTIDE SEQUENCE</scope>
    <source>
        <strain evidence="2">DSM 3599</strain>
    </source>
</reference>
<protein>
    <submittedName>
        <fullName evidence="2">Uncharacterized protein</fullName>
    </submittedName>
</protein>
<keyword evidence="3" id="KW-1185">Reference proteome</keyword>
<gene>
    <name evidence="2" type="ORF">L6E24_13145</name>
</gene>
<keyword evidence="1" id="KW-0472">Membrane</keyword>
<dbReference type="GeneID" id="74308666"/>
<dbReference type="KEGG" id="mend:L6E24_13145"/>
<dbReference type="RefSeq" id="WP_257742423.1">
    <property type="nucleotide sequence ID" value="NZ_CP096115.1"/>
</dbReference>
<dbReference type="EMBL" id="CP096115">
    <property type="protein sequence ID" value="UUX92274.1"/>
    <property type="molecule type" value="Genomic_DNA"/>
</dbReference>
<feature type="transmembrane region" description="Helical" evidence="1">
    <location>
        <begin position="137"/>
        <end position="159"/>
    </location>
</feature>
<dbReference type="AlphaFoldDB" id="A0A9E7PNQ6"/>
<dbReference type="Proteomes" id="UP001060368">
    <property type="component" value="Chromosome"/>
</dbReference>
<feature type="transmembrane region" description="Helical" evidence="1">
    <location>
        <begin position="68"/>
        <end position="94"/>
    </location>
</feature>
<evidence type="ECO:0000313" key="2">
    <source>
        <dbReference type="EMBL" id="UUX92274.1"/>
    </source>
</evidence>
<evidence type="ECO:0000313" key="3">
    <source>
        <dbReference type="Proteomes" id="UP001060368"/>
    </source>
</evidence>
<sequence length="167" mass="19114">MEHFDFDDYLDAVDQKRDLLGKSDFKALCEKTNFVSHRCGGRAYFLFEGDGSEYTLRITRHHKVHKRLLGWICTGLFLGITSVVIIPLGLFYSYNNGFLENSGLFITYPVFVISTLVIIKGWLFLKDVDSSLEKFNWGYVFLVAILVVELIAIFIFSILKHGASPLF</sequence>
<keyword evidence="1" id="KW-1133">Transmembrane helix</keyword>
<name>A0A9E7PNQ6_9EURY</name>
<evidence type="ECO:0000256" key="1">
    <source>
        <dbReference type="SAM" id="Phobius"/>
    </source>
</evidence>
<keyword evidence="1" id="KW-0812">Transmembrane</keyword>
<organism evidence="2 3">
    <name type="scientific">Methanoplanus endosymbiosus</name>
    <dbReference type="NCBI Taxonomy" id="33865"/>
    <lineage>
        <taxon>Archaea</taxon>
        <taxon>Methanobacteriati</taxon>
        <taxon>Methanobacteriota</taxon>
        <taxon>Stenosarchaea group</taxon>
        <taxon>Methanomicrobia</taxon>
        <taxon>Methanomicrobiales</taxon>
        <taxon>Methanomicrobiaceae</taxon>
        <taxon>Methanoplanus</taxon>
    </lineage>
</organism>
<accession>A0A9E7PNQ6</accession>
<proteinExistence type="predicted"/>